<dbReference type="RefSeq" id="WP_117892158.1">
    <property type="nucleotide sequence ID" value="NZ_CABJCV010000001.1"/>
</dbReference>
<evidence type="ECO:0000259" key="10">
    <source>
        <dbReference type="Pfam" id="PF02397"/>
    </source>
</evidence>
<reference evidence="11 12" key="1">
    <citation type="submission" date="2018-08" db="EMBL/GenBank/DDBJ databases">
        <title>A genome reference for cultivated species of the human gut microbiota.</title>
        <authorList>
            <person name="Zou Y."/>
            <person name="Xue W."/>
            <person name="Luo G."/>
        </authorList>
    </citation>
    <scope>NUCLEOTIDE SEQUENCE [LARGE SCALE GENOMIC DNA]</scope>
    <source>
        <strain evidence="11 12">AF24-29</strain>
    </source>
</reference>
<keyword evidence="7 9" id="KW-0472">Membrane</keyword>
<dbReference type="EMBL" id="QRUP01000001">
    <property type="protein sequence ID" value="RGR76721.1"/>
    <property type="molecule type" value="Genomic_DNA"/>
</dbReference>
<keyword evidence="6 9" id="KW-1133">Transmembrane helix</keyword>
<evidence type="ECO:0000256" key="4">
    <source>
        <dbReference type="ARBA" id="ARBA00022679"/>
    </source>
</evidence>
<dbReference type="GO" id="GO:0005886">
    <property type="term" value="C:plasma membrane"/>
    <property type="evidence" value="ECO:0007669"/>
    <property type="project" value="UniProtKB-SubCell"/>
</dbReference>
<accession>A0A412G5Z2</accession>
<dbReference type="PANTHER" id="PTHR30576">
    <property type="entry name" value="COLANIC BIOSYNTHESIS UDP-GLUCOSE LIPID CARRIER TRANSFERASE"/>
    <property type="match status" value="1"/>
</dbReference>
<evidence type="ECO:0000256" key="8">
    <source>
        <dbReference type="SAM" id="Coils"/>
    </source>
</evidence>
<dbReference type="GeneID" id="83013808"/>
<sequence length="228" mass="26689">MSKSQGIAQTETYTKPSLSIQVKGISYIIKRIIDILAGFAGCLLLVPLYFYVRHKNHQEGDFDPIFFRQKRIGKNGTLFEMIKFRSMVPDAEEKLEQLMEENSEIKKEYETNKKLKNDPRITKAGEFLRRTSLDEFPQFINVLKGEMTLIGPRPYLPREKEDMGEYYEQIIQMKPGLGGLWQVRGRSDLSFVDRCLLDVEYTRNWNIIWDFKILLKTIQIVLLRKGAI</sequence>
<dbReference type="AlphaFoldDB" id="A0A412G5Z2"/>
<evidence type="ECO:0000256" key="6">
    <source>
        <dbReference type="ARBA" id="ARBA00022989"/>
    </source>
</evidence>
<keyword evidence="12" id="KW-1185">Reference proteome</keyword>
<evidence type="ECO:0000313" key="11">
    <source>
        <dbReference type="EMBL" id="RGR76721.1"/>
    </source>
</evidence>
<dbReference type="InterPro" id="IPR003362">
    <property type="entry name" value="Bact_transf"/>
</dbReference>
<evidence type="ECO:0000256" key="5">
    <source>
        <dbReference type="ARBA" id="ARBA00022692"/>
    </source>
</evidence>
<protein>
    <submittedName>
        <fullName evidence="11">Sugar transferase</fullName>
    </submittedName>
</protein>
<evidence type="ECO:0000256" key="3">
    <source>
        <dbReference type="ARBA" id="ARBA00022475"/>
    </source>
</evidence>
<comment type="caution">
    <text evidence="11">The sequence shown here is derived from an EMBL/GenBank/DDBJ whole genome shotgun (WGS) entry which is preliminary data.</text>
</comment>
<evidence type="ECO:0000256" key="1">
    <source>
        <dbReference type="ARBA" id="ARBA00004236"/>
    </source>
</evidence>
<evidence type="ECO:0000256" key="2">
    <source>
        <dbReference type="ARBA" id="ARBA00006464"/>
    </source>
</evidence>
<dbReference type="Proteomes" id="UP000284178">
    <property type="component" value="Unassembled WGS sequence"/>
</dbReference>
<dbReference type="PANTHER" id="PTHR30576:SF4">
    <property type="entry name" value="UNDECAPRENYL-PHOSPHATE GALACTOSE PHOSPHOTRANSFERASE"/>
    <property type="match status" value="1"/>
</dbReference>
<gene>
    <name evidence="11" type="ORF">DWY25_00070</name>
</gene>
<dbReference type="Pfam" id="PF02397">
    <property type="entry name" value="Bac_transf"/>
    <property type="match status" value="1"/>
</dbReference>
<organism evidence="11 12">
    <name type="scientific">Holdemania filiformis</name>
    <dbReference type="NCBI Taxonomy" id="61171"/>
    <lineage>
        <taxon>Bacteria</taxon>
        <taxon>Bacillati</taxon>
        <taxon>Bacillota</taxon>
        <taxon>Erysipelotrichia</taxon>
        <taxon>Erysipelotrichales</taxon>
        <taxon>Erysipelotrichaceae</taxon>
        <taxon>Holdemania</taxon>
    </lineage>
</organism>
<comment type="similarity">
    <text evidence="2">Belongs to the bacterial sugar transferase family.</text>
</comment>
<comment type="subcellular location">
    <subcellularLocation>
        <location evidence="1">Cell membrane</location>
    </subcellularLocation>
</comment>
<keyword evidence="4 11" id="KW-0808">Transferase</keyword>
<dbReference type="GO" id="GO:0016780">
    <property type="term" value="F:phosphotransferase activity, for other substituted phosphate groups"/>
    <property type="evidence" value="ECO:0007669"/>
    <property type="project" value="TreeGrafter"/>
</dbReference>
<name>A0A412G5Z2_9FIRM</name>
<evidence type="ECO:0000256" key="7">
    <source>
        <dbReference type="ARBA" id="ARBA00023136"/>
    </source>
</evidence>
<proteinExistence type="inferred from homology"/>
<feature type="coiled-coil region" evidence="8">
    <location>
        <begin position="81"/>
        <end position="118"/>
    </location>
</feature>
<evidence type="ECO:0000313" key="12">
    <source>
        <dbReference type="Proteomes" id="UP000284178"/>
    </source>
</evidence>
<feature type="transmembrane region" description="Helical" evidence="9">
    <location>
        <begin position="32"/>
        <end position="52"/>
    </location>
</feature>
<keyword evidence="5 9" id="KW-0812">Transmembrane</keyword>
<evidence type="ECO:0000256" key="9">
    <source>
        <dbReference type="SAM" id="Phobius"/>
    </source>
</evidence>
<keyword evidence="3" id="KW-1003">Cell membrane</keyword>
<feature type="domain" description="Bacterial sugar transferase" evidence="10">
    <location>
        <begin position="30"/>
        <end position="222"/>
    </location>
</feature>
<keyword evidence="8" id="KW-0175">Coiled coil</keyword>